<evidence type="ECO:0000256" key="1">
    <source>
        <dbReference type="SAM" id="Phobius"/>
    </source>
</evidence>
<keyword evidence="3" id="KW-1185">Reference proteome</keyword>
<proteinExistence type="predicted"/>
<dbReference type="RefSeq" id="WP_027197797.1">
    <property type="nucleotide sequence ID" value="NZ_CP017561.2"/>
</dbReference>
<organism evidence="2 3">
    <name type="scientific">Paraburkholderia sprentiae WSM5005</name>
    <dbReference type="NCBI Taxonomy" id="754502"/>
    <lineage>
        <taxon>Bacteria</taxon>
        <taxon>Pseudomonadati</taxon>
        <taxon>Pseudomonadota</taxon>
        <taxon>Betaproteobacteria</taxon>
        <taxon>Burkholderiales</taxon>
        <taxon>Burkholderiaceae</taxon>
        <taxon>Paraburkholderia</taxon>
    </lineage>
</organism>
<name>A0A1I9YEM2_9BURK</name>
<dbReference type="Proteomes" id="UP000179860">
    <property type="component" value="Chromosome 1"/>
</dbReference>
<gene>
    <name evidence="2" type="ORF">BJG93_04640</name>
</gene>
<dbReference type="KEGG" id="pspw:BJG93_04640"/>
<evidence type="ECO:0008006" key="4">
    <source>
        <dbReference type="Google" id="ProtNLM"/>
    </source>
</evidence>
<sequence>MKKNTWIAIAICIALTLLAIDGSTGWGWADYRPLRNFDYFGLGVSWLLFIGVLIRDKIKGEA</sequence>
<feature type="transmembrane region" description="Helical" evidence="1">
    <location>
        <begin position="37"/>
        <end position="54"/>
    </location>
</feature>
<keyword evidence="1" id="KW-1133">Transmembrane helix</keyword>
<protein>
    <recommendedName>
        <fullName evidence="4">DUF3995 domain-containing protein</fullName>
    </recommendedName>
</protein>
<reference evidence="2" key="1">
    <citation type="submission" date="2016-09" db="EMBL/GenBank/DDBJ databases">
        <title>The Complete Genome of Burkholderia sprentiae wsm5005.</title>
        <authorList>
            <person name="De Meyer S."/>
            <person name="Wang P."/>
            <person name="Terpolilli J."/>
        </authorList>
    </citation>
    <scope>NUCLEOTIDE SEQUENCE [LARGE SCALE GENOMIC DNA]</scope>
    <source>
        <strain evidence="2">WSM5005</strain>
    </source>
</reference>
<evidence type="ECO:0000313" key="3">
    <source>
        <dbReference type="Proteomes" id="UP000179860"/>
    </source>
</evidence>
<accession>A0A1I9YEM2</accession>
<dbReference type="OrthoDB" id="8780603at2"/>
<dbReference type="EMBL" id="CP017561">
    <property type="protein sequence ID" value="APA84755.1"/>
    <property type="molecule type" value="Genomic_DNA"/>
</dbReference>
<dbReference type="AlphaFoldDB" id="A0A1I9YEM2"/>
<keyword evidence="1" id="KW-0812">Transmembrane</keyword>
<reference evidence="2" key="2">
    <citation type="submission" date="2021-06" db="EMBL/GenBank/DDBJ databases">
        <authorList>
            <person name="Rogers T.H."/>
            <person name="Ramsay J.P."/>
            <person name="Wang P."/>
            <person name="Terpolilli J."/>
        </authorList>
    </citation>
    <scope>NUCLEOTIDE SEQUENCE [LARGE SCALE GENOMIC DNA]</scope>
    <source>
        <strain evidence="2">WSM5005</strain>
    </source>
</reference>
<keyword evidence="1" id="KW-0472">Membrane</keyword>
<evidence type="ECO:0000313" key="2">
    <source>
        <dbReference type="EMBL" id="APA84755.1"/>
    </source>
</evidence>